<dbReference type="OrthoDB" id="9783680at2"/>
<dbReference type="AlphaFoldDB" id="A0A1G5CJH0"/>
<sequence length="245" mass="27354">MARKKKKKTKLTAHYKKIMALLSLICAVYFSVYYPELLPEANVSNSVSEETDFSGEASVEVNGNKPTFTEDEIVDQSFEKYGEQDSLGRCTTAVACVGQDIMPTEKRESIARIKPTGWKQNKYPGVVRSKPPYLYNRCHLIGFQLTGENDNDKNFVTGTRYLNVDGMLPYENMVASYVKESGNHVMYRVTPVFEGDNLLCSGVNIEALSVEDGGAGICFNVFCYNVQPGVVLNYADGSNWLEEQT</sequence>
<evidence type="ECO:0000313" key="2">
    <source>
        <dbReference type="EMBL" id="SCY02468.1"/>
    </source>
</evidence>
<dbReference type="InterPro" id="IPR044927">
    <property type="entry name" value="Endonuclea_NS_2"/>
</dbReference>
<keyword evidence="3" id="KW-1185">Reference proteome</keyword>
<dbReference type="Proteomes" id="UP000183047">
    <property type="component" value="Unassembled WGS sequence"/>
</dbReference>
<dbReference type="EMBL" id="FMUR01000006">
    <property type="protein sequence ID" value="SCY02468.1"/>
    <property type="molecule type" value="Genomic_DNA"/>
</dbReference>
<dbReference type="InterPro" id="IPR044929">
    <property type="entry name" value="DNA/RNA_non-sp_Endonuclease_sf"/>
</dbReference>
<dbReference type="Gene3D" id="3.40.570.10">
    <property type="entry name" value="Extracellular Endonuclease, subunit A"/>
    <property type="match status" value="1"/>
</dbReference>
<feature type="domain" description="Type VII secretion system protein EssD-like" evidence="1">
    <location>
        <begin position="79"/>
        <end position="207"/>
    </location>
</feature>
<evidence type="ECO:0000313" key="3">
    <source>
        <dbReference type="Proteomes" id="UP000183047"/>
    </source>
</evidence>
<evidence type="ECO:0000259" key="1">
    <source>
        <dbReference type="Pfam" id="PF13930"/>
    </source>
</evidence>
<name>A0A1G5CJH0_9FIRM</name>
<reference evidence="3" key="1">
    <citation type="submission" date="2016-10" db="EMBL/GenBank/DDBJ databases">
        <authorList>
            <person name="Varghese N."/>
            <person name="Submissions S."/>
        </authorList>
    </citation>
    <scope>NUCLEOTIDE SEQUENCE [LARGE SCALE GENOMIC DNA]</scope>
    <source>
        <strain evidence="3">XBD2006</strain>
    </source>
</reference>
<protein>
    <submittedName>
        <fullName evidence="2">DNA-entry nuclease</fullName>
    </submittedName>
</protein>
<proteinExistence type="predicted"/>
<organism evidence="2 3">
    <name type="scientific">Butyrivibrio hungatei</name>
    <dbReference type="NCBI Taxonomy" id="185008"/>
    <lineage>
        <taxon>Bacteria</taxon>
        <taxon>Bacillati</taxon>
        <taxon>Bacillota</taxon>
        <taxon>Clostridia</taxon>
        <taxon>Lachnospirales</taxon>
        <taxon>Lachnospiraceae</taxon>
        <taxon>Butyrivibrio</taxon>
    </lineage>
</organism>
<dbReference type="Pfam" id="PF13930">
    <property type="entry name" value="Endonuclea_NS_2"/>
    <property type="match status" value="1"/>
</dbReference>
<gene>
    <name evidence="2" type="ORF">SAMN02910451_01156</name>
</gene>
<dbReference type="RefSeq" id="WP_083334495.1">
    <property type="nucleotide sequence ID" value="NZ_FMUR01000006.1"/>
</dbReference>
<accession>A0A1G5CJH0</accession>